<accession>K8F887</accession>
<organism evidence="2 3">
    <name type="scientific">Bathycoccus prasinos</name>
    <dbReference type="NCBI Taxonomy" id="41875"/>
    <lineage>
        <taxon>Eukaryota</taxon>
        <taxon>Viridiplantae</taxon>
        <taxon>Chlorophyta</taxon>
        <taxon>Mamiellophyceae</taxon>
        <taxon>Mamiellales</taxon>
        <taxon>Bathycoccaceae</taxon>
        <taxon>Bathycoccus</taxon>
    </lineage>
</organism>
<name>K8F887_9CHLO</name>
<dbReference type="Proteomes" id="UP000198341">
    <property type="component" value="Chromosome 8"/>
</dbReference>
<dbReference type="EMBL" id="FO082271">
    <property type="protein sequence ID" value="CCO17813.1"/>
    <property type="molecule type" value="Genomic_DNA"/>
</dbReference>
<dbReference type="PANTHER" id="PTHR35711:SF1">
    <property type="entry name" value="ECTODERMAL, ISOFORM F"/>
    <property type="match status" value="1"/>
</dbReference>
<feature type="region of interest" description="Disordered" evidence="1">
    <location>
        <begin position="34"/>
        <end position="59"/>
    </location>
</feature>
<evidence type="ECO:0000313" key="2">
    <source>
        <dbReference type="EMBL" id="CCO17813.1"/>
    </source>
</evidence>
<keyword evidence="3" id="KW-1185">Reference proteome</keyword>
<sequence length="668" mass="77565">MRNLAVSFERSTTQKKCSSSFFLRNHPRRRRRRPIRGSHVVRALKEDEDEDKEDKEHPENAIEPVIFSLNENSKRIKLADAARWLGWTVLDWNTRMVVGKVVQILATSGGEIEVEVEGETSSEDALEFLEALSFGMMSNSSVVEANEKEDAGEDADESGSVAEDIAAYTLLVHKESDVDDDDDDDDADDDSNWQYIPFAPALFPKMIPMKKILFIDPPVGLLRGRGGRDAFDAEGDSLDDSELKEALDQLKFDLMPYARTLGDNHYGMPSKRSLEKENRKDLIKRVEKLFGYDWLTMAVLLDFEPFRKPFYYWDNIENLADELRALVHAMWFEQDDMSASGSGEDDDDQRTFWYNDISGAISFAKPDEDDHDRHMVMPTRRDLIDARRWDLHHAVVLHGGYGAVAKTLKWPRARWAEDRHLLNFDIFSKELLDCMENEIFDQDEDDEVSDERMKNKKIGASTRLPSALELRNVGRDDLARHMVEHGGPVTVAKRMRMKPGKGAWIRARRENDVNSFKIYLKTLAEDVRTFAKEQRKSQKDFLYMPTDEELINAGRHDLRYRVKEIGSATVAKYAKLQNRTEKMSLAEARAFLHEESLQRKYFRDGKRVEFVHFVKEETGKRMPWNMPRDPMRFYRQREEWVSWEHFLKPVADDVNEKDNELNTQSSRA</sequence>
<proteinExistence type="predicted"/>
<evidence type="ECO:0000256" key="1">
    <source>
        <dbReference type="SAM" id="MobiDB-lite"/>
    </source>
</evidence>
<dbReference type="KEGG" id="bpg:Bathy08g02410"/>
<dbReference type="STRING" id="41875.K8F887"/>
<dbReference type="AlphaFoldDB" id="K8F887"/>
<dbReference type="eggNOG" id="ENOG502S4CA">
    <property type="taxonomic scope" value="Eukaryota"/>
</dbReference>
<dbReference type="GeneID" id="19014220"/>
<reference evidence="2 3" key="1">
    <citation type="submission" date="2011-10" db="EMBL/GenBank/DDBJ databases">
        <authorList>
            <person name="Genoscope - CEA"/>
        </authorList>
    </citation>
    <scope>NUCLEOTIDE SEQUENCE [LARGE SCALE GENOMIC DNA]</scope>
    <source>
        <strain evidence="2 3">RCC 1105</strain>
    </source>
</reference>
<evidence type="ECO:0000313" key="3">
    <source>
        <dbReference type="Proteomes" id="UP000198341"/>
    </source>
</evidence>
<dbReference type="PANTHER" id="PTHR35711">
    <property type="entry name" value="EXPRESSED PROTEIN"/>
    <property type="match status" value="1"/>
</dbReference>
<dbReference type="OrthoDB" id="2779at2759"/>
<dbReference type="RefSeq" id="XP_007511692.1">
    <property type="nucleotide sequence ID" value="XM_007511630.1"/>
</dbReference>
<gene>
    <name evidence="2" type="ORF">Bathy08g02410</name>
</gene>
<protein>
    <submittedName>
        <fullName evidence="2">Uncharacterized protein</fullName>
    </submittedName>
</protein>